<keyword evidence="2" id="KW-0456">Lyase</keyword>
<name>L0HD54_METFS</name>
<reference evidence="3" key="1">
    <citation type="submission" date="2011-12" db="EMBL/GenBank/DDBJ databases">
        <title>Complete sequence of Methanoregula formicicum SMSP.</title>
        <authorList>
            <person name="Lucas S."/>
            <person name="Han J."/>
            <person name="Lapidus A."/>
            <person name="Cheng J.-F."/>
            <person name="Goodwin L."/>
            <person name="Pitluck S."/>
            <person name="Peters L."/>
            <person name="Ovchinnikova G."/>
            <person name="Teshima H."/>
            <person name="Detter J.C."/>
            <person name="Han C."/>
            <person name="Tapia R."/>
            <person name="Land M."/>
            <person name="Hauser L."/>
            <person name="Kyrpides N."/>
            <person name="Ivanova N."/>
            <person name="Pagani I."/>
            <person name="Imachi H."/>
            <person name="Tamaki H."/>
            <person name="Sekiguchi Y."/>
            <person name="Kamagata Y."/>
            <person name="Cadillo-Quiroz H."/>
            <person name="Zinder S."/>
            <person name="Liu W.-T."/>
            <person name="Woyke T."/>
        </authorList>
    </citation>
    <scope>NUCLEOTIDE SEQUENCE [LARGE SCALE GENOMIC DNA]</scope>
    <source>
        <strain evidence="3">DSM 22288 / NBRC 105244 / SMSP</strain>
    </source>
</reference>
<dbReference type="InterPro" id="IPR015421">
    <property type="entry name" value="PyrdxlP-dep_Trfase_major"/>
</dbReference>
<feature type="domain" description="Aminotransferase class V" evidence="1">
    <location>
        <begin position="11"/>
        <end position="370"/>
    </location>
</feature>
<dbReference type="STRING" id="593750.Metfor_0641"/>
<dbReference type="Proteomes" id="UP000010824">
    <property type="component" value="Chromosome"/>
</dbReference>
<dbReference type="eggNOG" id="arCOG00065">
    <property type="taxonomic scope" value="Archaea"/>
</dbReference>
<sequence>MGNNPGISPLIYLNNAATTWPKPPEVLDEVAQCLKIPFFEHGRSTAGSATDYPSETRLVLAGLFHAENPDHFIFTQNATDSLNLLIHGFVKKQKASFHAITTDLEHNSVLRPLNTLAGDGKLTISTVPSEDGYIPLREMKKAVRPETRLIVMSHGSNVLGTLQDVQPVADLCADNDIFLVVDGAQTAGQVPINLSAISGGAFVFTGHKALFGIPGIGGFYLNDPETTAPVRQGGTGTDSRSLAQPVEMPQKFEAGTHNYTGIASLLAGIRFIEREGQDKITTKGRNLATLFLQEIKNDPNIILYTPAPDLPVVSFNIRNLDNDEAGYILAKAYNIITRTGLHCAPLVHDRIDGGKGCIRVSFSYLNTPEECRAAGEAVREVAEGANR</sequence>
<dbReference type="InterPro" id="IPR015422">
    <property type="entry name" value="PyrdxlP-dep_Trfase_small"/>
</dbReference>
<dbReference type="Gene3D" id="3.40.640.10">
    <property type="entry name" value="Type I PLP-dependent aspartate aminotransferase-like (Major domain)"/>
    <property type="match status" value="1"/>
</dbReference>
<dbReference type="OrthoDB" id="5817at2157"/>
<dbReference type="AlphaFoldDB" id="L0HD54"/>
<accession>L0HD54</accession>
<evidence type="ECO:0000259" key="1">
    <source>
        <dbReference type="Pfam" id="PF00266"/>
    </source>
</evidence>
<keyword evidence="3" id="KW-1185">Reference proteome</keyword>
<dbReference type="RefSeq" id="WP_015284665.1">
    <property type="nucleotide sequence ID" value="NC_019943.1"/>
</dbReference>
<dbReference type="InterPro" id="IPR000192">
    <property type="entry name" value="Aminotrans_V_dom"/>
</dbReference>
<organism evidence="2 3">
    <name type="scientific">Methanoregula formicica (strain DSM 22288 / NBRC 105244 / SMSP)</name>
    <dbReference type="NCBI Taxonomy" id="593750"/>
    <lineage>
        <taxon>Archaea</taxon>
        <taxon>Methanobacteriati</taxon>
        <taxon>Methanobacteriota</taxon>
        <taxon>Stenosarchaea group</taxon>
        <taxon>Methanomicrobia</taxon>
        <taxon>Methanomicrobiales</taxon>
        <taxon>Methanoregulaceae</taxon>
        <taxon>Methanoregula</taxon>
    </lineage>
</organism>
<dbReference type="SUPFAM" id="SSF53383">
    <property type="entry name" value="PLP-dependent transferases"/>
    <property type="match status" value="1"/>
</dbReference>
<dbReference type="KEGG" id="mfo:Metfor_0641"/>
<dbReference type="PANTHER" id="PTHR43586:SF4">
    <property type="entry name" value="ISOPENICILLIN N EPIMERASE"/>
    <property type="match status" value="1"/>
</dbReference>
<gene>
    <name evidence="2" type="ordered locus">Metfor_0641</name>
</gene>
<evidence type="ECO:0000313" key="3">
    <source>
        <dbReference type="Proteomes" id="UP000010824"/>
    </source>
</evidence>
<reference evidence="2 3" key="2">
    <citation type="journal article" date="2014" name="Genome Announc.">
        <title>Complete Genome Sequence of Methanoregula formicica SMSPT, a Mesophilic Hydrogenotrophic Methanogen Isolated from a Methanogenic Upflow Anaerobic Sludge Blanket Reactor.</title>
        <authorList>
            <person name="Yamamoto K."/>
            <person name="Tamaki H."/>
            <person name="Cadillo-Quiroz H."/>
            <person name="Imachi H."/>
            <person name="Kyrpides N."/>
            <person name="Woyke T."/>
            <person name="Goodwin L."/>
            <person name="Zinder S.H."/>
            <person name="Kamagata Y."/>
            <person name="Liu W.T."/>
        </authorList>
    </citation>
    <scope>NUCLEOTIDE SEQUENCE [LARGE SCALE GENOMIC DNA]</scope>
    <source>
        <strain evidence="3">DSM 22288 / NBRC 105244 / SMSP</strain>
    </source>
</reference>
<dbReference type="EMBL" id="CP003167">
    <property type="protein sequence ID" value="AGB01701.1"/>
    <property type="molecule type" value="Genomic_DNA"/>
</dbReference>
<dbReference type="PANTHER" id="PTHR43586">
    <property type="entry name" value="CYSTEINE DESULFURASE"/>
    <property type="match status" value="1"/>
</dbReference>
<evidence type="ECO:0000313" key="2">
    <source>
        <dbReference type="EMBL" id="AGB01701.1"/>
    </source>
</evidence>
<dbReference type="HOGENOM" id="CLU_003433_2_4_2"/>
<dbReference type="GeneID" id="14309314"/>
<dbReference type="InParanoid" id="L0HD54"/>
<dbReference type="Pfam" id="PF00266">
    <property type="entry name" value="Aminotran_5"/>
    <property type="match status" value="1"/>
</dbReference>
<dbReference type="Gene3D" id="3.90.1150.10">
    <property type="entry name" value="Aspartate Aminotransferase, domain 1"/>
    <property type="match status" value="1"/>
</dbReference>
<dbReference type="InterPro" id="IPR015424">
    <property type="entry name" value="PyrdxlP-dep_Trfase"/>
</dbReference>
<proteinExistence type="predicted"/>
<dbReference type="GO" id="GO:0016829">
    <property type="term" value="F:lyase activity"/>
    <property type="evidence" value="ECO:0007669"/>
    <property type="project" value="UniProtKB-KW"/>
</dbReference>
<protein>
    <submittedName>
        <fullName evidence="2">Selenocysteine lyase</fullName>
    </submittedName>
</protein>